<evidence type="ECO:0000313" key="1">
    <source>
        <dbReference type="EMBL" id="ODN67700.1"/>
    </source>
</evidence>
<comment type="caution">
    <text evidence="1">The sequence shown here is derived from an EMBL/GenBank/DDBJ whole genome shotgun (WGS) entry which is preliminary data.</text>
</comment>
<proteinExistence type="predicted"/>
<name>A0A1E3GUH0_9GAMM</name>
<protein>
    <submittedName>
        <fullName evidence="1">Uncharacterized protein</fullName>
    </submittedName>
</protein>
<accession>A0A1E3GUH0</accession>
<dbReference type="Proteomes" id="UP000094379">
    <property type="component" value="Unassembled WGS sequence"/>
</dbReference>
<gene>
    <name evidence="1" type="ORF">A9E74_00530</name>
</gene>
<evidence type="ECO:0000313" key="2">
    <source>
        <dbReference type="Proteomes" id="UP000094379"/>
    </source>
</evidence>
<keyword evidence="2" id="KW-1185">Reference proteome</keyword>
<reference evidence="1 2" key="1">
    <citation type="submission" date="2016-07" db="EMBL/GenBank/DDBJ databases">
        <title>Draft Genome Sequence of Methylophaga muralis Bur 1.</title>
        <authorList>
            <person name="Vasilenko O.V."/>
            <person name="Doronina N.V."/>
            <person name="Shmareva M.N."/>
            <person name="Tarlachkov S.V."/>
            <person name="Mustakhimov I."/>
            <person name="Trotsenko Y.A."/>
        </authorList>
    </citation>
    <scope>NUCLEOTIDE SEQUENCE [LARGE SCALE GENOMIC DNA]</scope>
    <source>
        <strain evidence="1 2">Bur 1</strain>
    </source>
</reference>
<dbReference type="AlphaFoldDB" id="A0A1E3GUH0"/>
<organism evidence="1 2">
    <name type="scientific">Methylophaga muralis</name>
    <dbReference type="NCBI Taxonomy" id="291169"/>
    <lineage>
        <taxon>Bacteria</taxon>
        <taxon>Pseudomonadati</taxon>
        <taxon>Pseudomonadota</taxon>
        <taxon>Gammaproteobacteria</taxon>
        <taxon>Thiotrichales</taxon>
        <taxon>Piscirickettsiaceae</taxon>
        <taxon>Methylophaga</taxon>
    </lineage>
</organism>
<dbReference type="EMBL" id="MCRI01000003">
    <property type="protein sequence ID" value="ODN67700.1"/>
    <property type="molecule type" value="Genomic_DNA"/>
</dbReference>
<sequence>MVSNMTVNFFSGNSFLLSLTSRQAINQLLGLFIFCLMLSIPVAQANEENTESFVTEFAELNEANLPTYVSKLSHRYYEQVELLGKYFQLYQQKRDPRGFNVWHLRGFTPSFDALNDESQQVAKTNEKFLANRPEQALSTIVAELRDVSVNLMLAFRENDPQAFKAANAMVKEHGDQIAALLKTHNLNEEIREISLK</sequence>